<dbReference type="RefSeq" id="XP_020664826.2">
    <property type="nucleotide sequence ID" value="XM_020809167.2"/>
</dbReference>
<organism evidence="2 3">
    <name type="scientific">Pogona vitticeps</name>
    <name type="common">central bearded dragon</name>
    <dbReference type="NCBI Taxonomy" id="103695"/>
    <lineage>
        <taxon>Eukaryota</taxon>
        <taxon>Metazoa</taxon>
        <taxon>Chordata</taxon>
        <taxon>Craniata</taxon>
        <taxon>Vertebrata</taxon>
        <taxon>Euteleostomi</taxon>
        <taxon>Lepidosauria</taxon>
        <taxon>Squamata</taxon>
        <taxon>Bifurcata</taxon>
        <taxon>Unidentata</taxon>
        <taxon>Episquamata</taxon>
        <taxon>Toxicofera</taxon>
        <taxon>Iguania</taxon>
        <taxon>Acrodonta</taxon>
        <taxon>Agamidae</taxon>
        <taxon>Amphibolurinae</taxon>
        <taxon>Pogona</taxon>
    </lineage>
</organism>
<feature type="region of interest" description="Disordered" evidence="1">
    <location>
        <begin position="59"/>
        <end position="98"/>
    </location>
</feature>
<dbReference type="GeneID" id="110087464"/>
<feature type="region of interest" description="Disordered" evidence="1">
    <location>
        <begin position="142"/>
        <end position="172"/>
    </location>
</feature>
<accession>A0A6J0UVU6</accession>
<gene>
    <name evidence="3" type="primary">LOC110087464</name>
</gene>
<reference evidence="3" key="1">
    <citation type="submission" date="2025-08" db="UniProtKB">
        <authorList>
            <consortium name="RefSeq"/>
        </authorList>
    </citation>
    <scope>IDENTIFICATION</scope>
</reference>
<feature type="compositionally biased region" description="Low complexity" evidence="1">
    <location>
        <begin position="200"/>
        <end position="211"/>
    </location>
</feature>
<feature type="region of interest" description="Disordered" evidence="1">
    <location>
        <begin position="1"/>
        <end position="23"/>
    </location>
</feature>
<feature type="compositionally biased region" description="Basic and acidic residues" evidence="1">
    <location>
        <begin position="265"/>
        <end position="280"/>
    </location>
</feature>
<evidence type="ECO:0000313" key="2">
    <source>
        <dbReference type="Proteomes" id="UP001652642"/>
    </source>
</evidence>
<feature type="region of interest" description="Disordered" evidence="1">
    <location>
        <begin position="198"/>
        <end position="280"/>
    </location>
</feature>
<dbReference type="Proteomes" id="UP001652642">
    <property type="component" value="Chromosome Z"/>
</dbReference>
<sequence length="280" mass="29422">MPSSSWEINGSRRGNLSSTTKCPVGREFLRSIPRGTLAQGLAGLTYKIQRLVLVSNKALAEPENPPPSPMVGRKASQGQGRPAPAEAKPSTEAFQRLGGCLTRKRGHSWAVNQGHSSEVQGKGAAGDVVTVDAQNSVGLMSGKEGCKEASSRIYGGEDSKEEDLQREDAAGSTLAVTTSSKLPATRTRQAVVIPTVAQYSSSDSENVEASSCDARSDATTFPGGDPQHAPPCGTFCPSVPGEEEPAETPAGCSPEKRRSVGPFGDTERRKVLDAEMPRSL</sequence>
<feature type="compositionally biased region" description="Polar residues" evidence="1">
    <location>
        <begin position="1"/>
        <end position="21"/>
    </location>
</feature>
<dbReference type="AlphaFoldDB" id="A0A6J0UVU6"/>
<name>A0A6J0UVU6_9SAUR</name>
<evidence type="ECO:0000313" key="3">
    <source>
        <dbReference type="RefSeq" id="XP_020664826.2"/>
    </source>
</evidence>
<protein>
    <submittedName>
        <fullName evidence="3">Uncharacterized protein</fullName>
    </submittedName>
</protein>
<keyword evidence="2" id="KW-1185">Reference proteome</keyword>
<proteinExistence type="predicted"/>
<feature type="compositionally biased region" description="Basic and acidic residues" evidence="1">
    <location>
        <begin position="144"/>
        <end position="169"/>
    </location>
</feature>
<evidence type="ECO:0000256" key="1">
    <source>
        <dbReference type="SAM" id="MobiDB-lite"/>
    </source>
</evidence>